<gene>
    <name evidence="2" type="ORF">DA803_03050</name>
</gene>
<evidence type="ECO:0000313" key="3">
    <source>
        <dbReference type="Proteomes" id="UP000252477"/>
    </source>
</evidence>
<dbReference type="EMBL" id="CP029295">
    <property type="protein sequence ID" value="AXE61046.1"/>
    <property type="molecule type" value="Genomic_DNA"/>
</dbReference>
<evidence type="ECO:0000256" key="1">
    <source>
        <dbReference type="SAM" id="Phobius"/>
    </source>
</evidence>
<organism evidence="2 3">
    <name type="scientific">[Mycoplasma] phocae</name>
    <dbReference type="NCBI Taxonomy" id="142651"/>
    <lineage>
        <taxon>Bacteria</taxon>
        <taxon>Bacillati</taxon>
        <taxon>Mycoplasmatota</taxon>
        <taxon>Mycoplasmoidales</taxon>
        <taxon>Metamycoplasmataceae</taxon>
        <taxon>Metamycoplasma</taxon>
    </lineage>
</organism>
<dbReference type="Proteomes" id="UP000252477">
    <property type="component" value="Chromosome"/>
</dbReference>
<evidence type="ECO:0000313" key="2">
    <source>
        <dbReference type="EMBL" id="AXE61046.1"/>
    </source>
</evidence>
<keyword evidence="1" id="KW-1133">Transmembrane helix</keyword>
<dbReference type="OrthoDB" id="400066at2"/>
<name>A0A2Z5IRN7_9BACT</name>
<reference evidence="3" key="1">
    <citation type="journal article" date="2018" name="Microbiol. Resour. Announc.">
        <title>Complete Sequence and Annotation of the Mycoplasma phocidae Strain 105T Genome.</title>
        <authorList>
            <person name="Frasca S. Jr."/>
            <person name="Kutish G.F."/>
            <person name="Michaels D.L."/>
            <person name="Brown D.R."/>
        </authorList>
    </citation>
    <scope>NUCLEOTIDE SEQUENCE [LARGE SCALE GENOMIC DNA]</scope>
    <source>
        <strain evidence="3">105</strain>
    </source>
</reference>
<proteinExistence type="predicted"/>
<protein>
    <submittedName>
        <fullName evidence="2">Uncharacterized protein</fullName>
    </submittedName>
</protein>
<keyword evidence="1" id="KW-0472">Membrane</keyword>
<keyword evidence="3" id="KW-1185">Reference proteome</keyword>
<dbReference type="RefSeq" id="WP_114191140.1">
    <property type="nucleotide sequence ID" value="NZ_CP029295.1"/>
</dbReference>
<dbReference type="AlphaFoldDB" id="A0A2Z5IRN7"/>
<dbReference type="KEGG" id="mpho:DA803_03050"/>
<accession>A0A2Z5IRN7</accession>
<keyword evidence="1" id="KW-0812">Transmembrane</keyword>
<sequence length="221" mass="26214">MGIPIGASLFLFLLGILVTVIYVLVKKKTLDIEQKDVKRAFDPNKKRHFIPSRIQKENLYDPSWLENNSSTNEYVKIYYEVIRKMRQETNFRHIVAPYNKLEIANYVNNSINPKNGLWNYQIHHIDEIRISGTFFSTMPEYETSLAILVSTEEHFFLHYLIVMAKTTSPNGRILKEFGDLEIGLEYWVEMARKYCLKYGLKYDDKFLDLIFIEREMHEMLV</sequence>
<feature type="transmembrane region" description="Helical" evidence="1">
    <location>
        <begin position="6"/>
        <end position="25"/>
    </location>
</feature>